<evidence type="ECO:0000256" key="1">
    <source>
        <dbReference type="ARBA" id="ARBA00004651"/>
    </source>
</evidence>
<feature type="transmembrane region" description="Helical" evidence="5">
    <location>
        <begin position="240"/>
        <end position="264"/>
    </location>
</feature>
<dbReference type="InterPro" id="IPR036259">
    <property type="entry name" value="MFS_trans_sf"/>
</dbReference>
<dbReference type="Proteomes" id="UP000238312">
    <property type="component" value="Unassembled WGS sequence"/>
</dbReference>
<feature type="transmembrane region" description="Helical" evidence="5">
    <location>
        <begin position="276"/>
        <end position="293"/>
    </location>
</feature>
<feature type="transmembrane region" description="Helical" evidence="5">
    <location>
        <begin position="74"/>
        <end position="93"/>
    </location>
</feature>
<keyword evidence="4 5" id="KW-0472">Membrane</keyword>
<evidence type="ECO:0000313" key="8">
    <source>
        <dbReference type="Proteomes" id="UP000238312"/>
    </source>
</evidence>
<feature type="transmembrane region" description="Helical" evidence="5">
    <location>
        <begin position="41"/>
        <end position="62"/>
    </location>
</feature>
<dbReference type="EMBL" id="PVNG01000024">
    <property type="protein sequence ID" value="PRX58139.1"/>
    <property type="molecule type" value="Genomic_DNA"/>
</dbReference>
<dbReference type="OrthoDB" id="4612864at2"/>
<dbReference type="InterPro" id="IPR011701">
    <property type="entry name" value="MFS"/>
</dbReference>
<evidence type="ECO:0000256" key="2">
    <source>
        <dbReference type="ARBA" id="ARBA00022692"/>
    </source>
</evidence>
<keyword evidence="3 5" id="KW-1133">Transmembrane helix</keyword>
<dbReference type="PROSITE" id="PS50850">
    <property type="entry name" value="MFS"/>
    <property type="match status" value="1"/>
</dbReference>
<feature type="transmembrane region" description="Helical" evidence="5">
    <location>
        <begin position="167"/>
        <end position="186"/>
    </location>
</feature>
<dbReference type="Pfam" id="PF00083">
    <property type="entry name" value="Sugar_tr"/>
    <property type="match status" value="1"/>
</dbReference>
<feature type="domain" description="Major facilitator superfamily (MFS) profile" evidence="6">
    <location>
        <begin position="8"/>
        <end position="388"/>
    </location>
</feature>
<dbReference type="InterPro" id="IPR005828">
    <property type="entry name" value="MFS_sugar_transport-like"/>
</dbReference>
<keyword evidence="8" id="KW-1185">Reference proteome</keyword>
<dbReference type="PANTHER" id="PTHR23526:SF4">
    <property type="entry name" value="INTEGRAL MEMBRANE TRANSPORT PROTEIN"/>
    <property type="match status" value="1"/>
</dbReference>
<name>A0A2T0MKS9_9ACTN</name>
<organism evidence="7 8">
    <name type="scientific">Nonomuraea fuscirosea</name>
    <dbReference type="NCBI Taxonomy" id="1291556"/>
    <lineage>
        <taxon>Bacteria</taxon>
        <taxon>Bacillati</taxon>
        <taxon>Actinomycetota</taxon>
        <taxon>Actinomycetes</taxon>
        <taxon>Streptosporangiales</taxon>
        <taxon>Streptosporangiaceae</taxon>
        <taxon>Nonomuraea</taxon>
    </lineage>
</organism>
<evidence type="ECO:0000256" key="3">
    <source>
        <dbReference type="ARBA" id="ARBA00022989"/>
    </source>
</evidence>
<dbReference type="GO" id="GO:0005886">
    <property type="term" value="C:plasma membrane"/>
    <property type="evidence" value="ECO:0007669"/>
    <property type="project" value="UniProtKB-SubCell"/>
</dbReference>
<dbReference type="Pfam" id="PF07690">
    <property type="entry name" value="MFS_1"/>
    <property type="match status" value="1"/>
</dbReference>
<sequence length="398" mass="40286">MSEPSRRALGVLLAHAVTTQVVTFVLRPTMAYRAIELDVPSAWLGVLGASFAIAPLLLALPAGHAADRYGERRMAVTGALTLVAAGIAFLTLGHTVAGLVAAGILLGTGHLGCVIAQQALVANTTRSGGHDAAFGRYTFAASLGQAAGPVLISVFGGEQAIPDTGAIFLWSCGLAVLLVVLSALLARSPRPEAGDRDDGGGVRSLLRRPGLAYALITSCVVLAAVDITLVYLPALGTEQGLTAGTIGLLLTVRGLASMASRFFLGRLSQAAGRRRLLVTSTVAAAVAMLLTPLPMPLWLLLGVLLVLGFGLGVGQPLTMSWLAESAPPGLRGRAMSLRLVGNRTGQILLPGAAGLVAAGLGAGGVLMVTALGLGWAGVAARRLPADGGKHGGKHGGKL</sequence>
<dbReference type="RefSeq" id="WP_106249682.1">
    <property type="nucleotide sequence ID" value="NZ_PVNG01000024.1"/>
</dbReference>
<evidence type="ECO:0000256" key="4">
    <source>
        <dbReference type="ARBA" id="ARBA00023136"/>
    </source>
</evidence>
<dbReference type="GO" id="GO:0022857">
    <property type="term" value="F:transmembrane transporter activity"/>
    <property type="evidence" value="ECO:0007669"/>
    <property type="project" value="InterPro"/>
</dbReference>
<evidence type="ECO:0000313" key="7">
    <source>
        <dbReference type="EMBL" id="PRX58139.1"/>
    </source>
</evidence>
<feature type="transmembrane region" description="Helical" evidence="5">
    <location>
        <begin position="211"/>
        <end position="234"/>
    </location>
</feature>
<protein>
    <submittedName>
        <fullName evidence="7">Putative MFS family arabinose efflux permease</fullName>
    </submittedName>
</protein>
<dbReference type="InterPro" id="IPR052528">
    <property type="entry name" value="Sugar_transport-like"/>
</dbReference>
<proteinExistence type="predicted"/>
<dbReference type="PANTHER" id="PTHR23526">
    <property type="entry name" value="INTEGRAL MEMBRANE TRANSPORT PROTEIN-RELATED"/>
    <property type="match status" value="1"/>
</dbReference>
<comment type="caution">
    <text evidence="7">The sequence shown here is derived from an EMBL/GenBank/DDBJ whole genome shotgun (WGS) entry which is preliminary data.</text>
</comment>
<comment type="subcellular location">
    <subcellularLocation>
        <location evidence="1">Cell membrane</location>
        <topology evidence="1">Multi-pass membrane protein</topology>
    </subcellularLocation>
</comment>
<dbReference type="InterPro" id="IPR020846">
    <property type="entry name" value="MFS_dom"/>
</dbReference>
<keyword evidence="2 5" id="KW-0812">Transmembrane</keyword>
<dbReference type="Gene3D" id="1.20.1250.20">
    <property type="entry name" value="MFS general substrate transporter like domains"/>
    <property type="match status" value="2"/>
</dbReference>
<dbReference type="SUPFAM" id="SSF103473">
    <property type="entry name" value="MFS general substrate transporter"/>
    <property type="match status" value="1"/>
</dbReference>
<evidence type="ECO:0000256" key="5">
    <source>
        <dbReference type="SAM" id="Phobius"/>
    </source>
</evidence>
<feature type="transmembrane region" description="Helical" evidence="5">
    <location>
        <begin position="347"/>
        <end position="376"/>
    </location>
</feature>
<gene>
    <name evidence="7" type="ORF">B0I32_124127</name>
</gene>
<accession>A0A2T0MKS9</accession>
<feature type="transmembrane region" description="Helical" evidence="5">
    <location>
        <begin position="99"/>
        <end position="122"/>
    </location>
</feature>
<feature type="transmembrane region" description="Helical" evidence="5">
    <location>
        <begin position="134"/>
        <end position="155"/>
    </location>
</feature>
<evidence type="ECO:0000259" key="6">
    <source>
        <dbReference type="PROSITE" id="PS50850"/>
    </source>
</evidence>
<dbReference type="AlphaFoldDB" id="A0A2T0MKS9"/>
<reference evidence="7 8" key="1">
    <citation type="submission" date="2018-03" db="EMBL/GenBank/DDBJ databases">
        <title>Genomic Encyclopedia of Type Strains, Phase III (KMG-III): the genomes of soil and plant-associated and newly described type strains.</title>
        <authorList>
            <person name="Whitman W."/>
        </authorList>
    </citation>
    <scope>NUCLEOTIDE SEQUENCE [LARGE SCALE GENOMIC DNA]</scope>
    <source>
        <strain evidence="7 8">CGMCC 4.7104</strain>
    </source>
</reference>